<dbReference type="Proteomes" id="UP000031449">
    <property type="component" value="Plasmid unnamed"/>
</dbReference>
<dbReference type="Pfam" id="PF09858">
    <property type="entry name" value="DUF2085"/>
    <property type="match status" value="1"/>
</dbReference>
<keyword evidence="3" id="KW-1185">Reference proteome</keyword>
<feature type="transmembrane region" description="Helical" evidence="1">
    <location>
        <begin position="21"/>
        <end position="43"/>
    </location>
</feature>
<name>A0A0B5AUA1_9BACL</name>
<accession>A0A0B5AUA1</accession>
<sequence length="47" mass="5033">MLVDGITQLKGWRTSTNTLRTVTGLMSGIGLSIGITSIFYFIIALTA</sequence>
<keyword evidence="1" id="KW-0472">Membrane</keyword>
<organism evidence="2 3">
    <name type="scientific">Jeotgalibacillus malaysiensis</name>
    <dbReference type="NCBI Taxonomy" id="1508404"/>
    <lineage>
        <taxon>Bacteria</taxon>
        <taxon>Bacillati</taxon>
        <taxon>Bacillota</taxon>
        <taxon>Bacilli</taxon>
        <taxon>Bacillales</taxon>
        <taxon>Caryophanaceae</taxon>
        <taxon>Jeotgalibacillus</taxon>
    </lineage>
</organism>
<dbReference type="AlphaFoldDB" id="A0A0B5AUA1"/>
<keyword evidence="2" id="KW-0614">Plasmid</keyword>
<keyword evidence="1" id="KW-1133">Transmembrane helix</keyword>
<evidence type="ECO:0000256" key="1">
    <source>
        <dbReference type="SAM" id="Phobius"/>
    </source>
</evidence>
<dbReference type="InterPro" id="IPR019206">
    <property type="entry name" value="DUF2085_TM"/>
</dbReference>
<evidence type="ECO:0000313" key="3">
    <source>
        <dbReference type="Proteomes" id="UP000031449"/>
    </source>
</evidence>
<dbReference type="EMBL" id="CP009417">
    <property type="protein sequence ID" value="AJD93641.1"/>
    <property type="molecule type" value="Genomic_DNA"/>
</dbReference>
<proteinExistence type="predicted"/>
<dbReference type="KEGG" id="jeo:JMA_43240"/>
<geneLocation type="plasmid" evidence="3"/>
<keyword evidence="1" id="KW-0812">Transmembrane</keyword>
<dbReference type="HOGENOM" id="CLU_3169064_0_0_9"/>
<protein>
    <submittedName>
        <fullName evidence="2">Uncharacterized protein</fullName>
    </submittedName>
</protein>
<reference evidence="2 3" key="1">
    <citation type="submission" date="2014-08" db="EMBL/GenBank/DDBJ databases">
        <title>Complete genome of a marine bacteria Jeotgalibacillus malaysiensis.</title>
        <authorList>
            <person name="Yaakop A.S."/>
            <person name="Chan K.-G."/>
            <person name="Goh K.M."/>
        </authorList>
    </citation>
    <scope>NUCLEOTIDE SEQUENCE [LARGE SCALE GENOMIC DNA]</scope>
    <source>
        <strain evidence="2 3">D5</strain>
        <plasmid evidence="3">Plasmid</plasmid>
    </source>
</reference>
<gene>
    <name evidence="2" type="ORF">JMA_43240</name>
</gene>
<dbReference type="BioCyc" id="JESP1508404:G14D9-13647-MONOMER"/>
<evidence type="ECO:0000313" key="2">
    <source>
        <dbReference type="EMBL" id="AJD93641.1"/>
    </source>
</evidence>